<protein>
    <submittedName>
        <fullName evidence="1">Uncharacterized protein</fullName>
    </submittedName>
</protein>
<accession>A0A380TCZ0</accession>
<organism evidence="1">
    <name type="scientific">metagenome</name>
    <dbReference type="NCBI Taxonomy" id="256318"/>
    <lineage>
        <taxon>unclassified sequences</taxon>
        <taxon>metagenomes</taxon>
    </lineage>
</organism>
<name>A0A380TCZ0_9ZZZZ</name>
<proteinExistence type="predicted"/>
<dbReference type="AlphaFoldDB" id="A0A380TCZ0"/>
<gene>
    <name evidence="1" type="ORF">DF3PB_270008</name>
</gene>
<dbReference type="EMBL" id="UIDG01000190">
    <property type="protein sequence ID" value="SUS06335.1"/>
    <property type="molecule type" value="Genomic_DNA"/>
</dbReference>
<evidence type="ECO:0000313" key="1">
    <source>
        <dbReference type="EMBL" id="SUS06335.1"/>
    </source>
</evidence>
<sequence>MKNIKPGRFGEVATDARHAFMKGGLPTLALEPPDRQTPPPSFVLPCLPRLVAAPFARLAIWPAMRVRHMVYMMRDFVSSVSKEPFQARALSE</sequence>
<reference evidence="1" key="1">
    <citation type="submission" date="2018-07" db="EMBL/GenBank/DDBJ databases">
        <authorList>
            <person name="Quirk P.G."/>
            <person name="Krulwich T.A."/>
        </authorList>
    </citation>
    <scope>NUCLEOTIDE SEQUENCE</scope>
</reference>